<dbReference type="Pfam" id="PF12796">
    <property type="entry name" value="Ank_2"/>
    <property type="match status" value="1"/>
</dbReference>
<gene>
    <name evidence="5" type="ORF">E4680_09105</name>
</gene>
<feature type="domain" description="Rhodanese" evidence="4">
    <location>
        <begin position="17"/>
        <end position="102"/>
    </location>
</feature>
<dbReference type="PROSITE" id="PS00380">
    <property type="entry name" value="RHODANESE_1"/>
    <property type="match status" value="1"/>
</dbReference>
<protein>
    <recommendedName>
        <fullName evidence="4">Rhodanese domain-containing protein</fullName>
    </recommendedName>
</protein>
<dbReference type="GO" id="GO:0004792">
    <property type="term" value="F:thiosulfate-cyanide sulfurtransferase activity"/>
    <property type="evidence" value="ECO:0007669"/>
    <property type="project" value="InterPro"/>
</dbReference>
<dbReference type="InterPro" id="IPR001763">
    <property type="entry name" value="Rhodanese-like_dom"/>
</dbReference>
<dbReference type="InterPro" id="IPR001307">
    <property type="entry name" value="Thiosulphate_STrfase_CS"/>
</dbReference>
<organism evidence="5 6">
    <name type="scientific">Candidatus Macondimonas diazotrophica</name>
    <dbReference type="NCBI Taxonomy" id="2305248"/>
    <lineage>
        <taxon>Bacteria</taxon>
        <taxon>Pseudomonadati</taxon>
        <taxon>Pseudomonadota</taxon>
        <taxon>Gammaproteobacteria</taxon>
        <taxon>Chromatiales</taxon>
        <taxon>Ectothiorhodospiraceae</taxon>
        <taxon>Candidatus Macondimonas</taxon>
    </lineage>
</organism>
<dbReference type="AlphaFoldDB" id="A0A4Z0F943"/>
<feature type="repeat" description="ANK" evidence="3">
    <location>
        <begin position="200"/>
        <end position="232"/>
    </location>
</feature>
<dbReference type="Gene3D" id="3.40.250.10">
    <property type="entry name" value="Rhodanese-like domain"/>
    <property type="match status" value="1"/>
</dbReference>
<dbReference type="SUPFAM" id="SSF48403">
    <property type="entry name" value="Ankyrin repeat"/>
    <property type="match status" value="1"/>
</dbReference>
<dbReference type="EMBL" id="SRIO01000011">
    <property type="protein sequence ID" value="TFZ82171.1"/>
    <property type="molecule type" value="Genomic_DNA"/>
</dbReference>
<evidence type="ECO:0000259" key="4">
    <source>
        <dbReference type="PROSITE" id="PS50206"/>
    </source>
</evidence>
<dbReference type="PROSITE" id="PS50206">
    <property type="entry name" value="RHODANESE_3"/>
    <property type="match status" value="1"/>
</dbReference>
<evidence type="ECO:0000313" key="6">
    <source>
        <dbReference type="Proteomes" id="UP000297890"/>
    </source>
</evidence>
<evidence type="ECO:0000256" key="3">
    <source>
        <dbReference type="PROSITE-ProRule" id="PRU00023"/>
    </source>
</evidence>
<accession>A0A4Z0F943</accession>
<proteinExistence type="predicted"/>
<dbReference type="PROSITE" id="PS50297">
    <property type="entry name" value="ANK_REP_REGION"/>
    <property type="match status" value="2"/>
</dbReference>
<dbReference type="SMART" id="SM00450">
    <property type="entry name" value="RHOD"/>
    <property type="match status" value="1"/>
</dbReference>
<feature type="repeat" description="ANK" evidence="3">
    <location>
        <begin position="134"/>
        <end position="166"/>
    </location>
</feature>
<dbReference type="Gene3D" id="1.25.40.20">
    <property type="entry name" value="Ankyrin repeat-containing domain"/>
    <property type="match status" value="1"/>
</dbReference>
<dbReference type="InterPro" id="IPR002110">
    <property type="entry name" value="Ankyrin_rpt"/>
</dbReference>
<dbReference type="Proteomes" id="UP000297890">
    <property type="component" value="Unassembled WGS sequence"/>
</dbReference>
<sequence length="258" mass="28149">MTEFLPIDGQDLQRLLQDPRTRIIDVRSSRAYAAGHLPGARHFTRSLLGRMRREWPGDVPIVVYDDATGASEQIAQLLNHLGFTAVHSLRGGYAAWRIPRSRRSAGVLRLSAALRAWLLDQGFDTEDLERATANGMTALLQACRIGHAAHVHALLEAGASHNAVTVDGTTALWLACFADSPLCALHLIERGFDVDHANPTGDTALMYAASAGRDRMVRLLLEAGADPGRCNQDGFTAFDMAATQNAYFLLRPKRPQVA</sequence>
<dbReference type="Pfam" id="PF00023">
    <property type="entry name" value="Ank"/>
    <property type="match status" value="1"/>
</dbReference>
<dbReference type="Pfam" id="PF00581">
    <property type="entry name" value="Rhodanese"/>
    <property type="match status" value="1"/>
</dbReference>
<evidence type="ECO:0000313" key="5">
    <source>
        <dbReference type="EMBL" id="TFZ82171.1"/>
    </source>
</evidence>
<dbReference type="CDD" id="cd00158">
    <property type="entry name" value="RHOD"/>
    <property type="match status" value="1"/>
</dbReference>
<dbReference type="InterPro" id="IPR036770">
    <property type="entry name" value="Ankyrin_rpt-contain_sf"/>
</dbReference>
<dbReference type="SMART" id="SM00248">
    <property type="entry name" value="ANK"/>
    <property type="match status" value="3"/>
</dbReference>
<name>A0A4Z0F943_9GAMM</name>
<keyword evidence="1" id="KW-0677">Repeat</keyword>
<dbReference type="PROSITE" id="PS50088">
    <property type="entry name" value="ANK_REPEAT"/>
    <property type="match status" value="2"/>
</dbReference>
<dbReference type="InterPro" id="IPR036873">
    <property type="entry name" value="Rhodanese-like_dom_sf"/>
</dbReference>
<dbReference type="PANTHER" id="PTHR24173:SF74">
    <property type="entry name" value="ANKYRIN REPEAT DOMAIN-CONTAINING PROTEIN 16"/>
    <property type="match status" value="1"/>
</dbReference>
<dbReference type="PANTHER" id="PTHR24173">
    <property type="entry name" value="ANKYRIN REPEAT CONTAINING"/>
    <property type="match status" value="1"/>
</dbReference>
<evidence type="ECO:0000256" key="2">
    <source>
        <dbReference type="ARBA" id="ARBA00023043"/>
    </source>
</evidence>
<keyword evidence="6" id="KW-1185">Reference proteome</keyword>
<comment type="caution">
    <text evidence="5">The sequence shown here is derived from an EMBL/GenBank/DDBJ whole genome shotgun (WGS) entry which is preliminary data.</text>
</comment>
<dbReference type="RefSeq" id="WP_135282099.1">
    <property type="nucleotide sequence ID" value="NZ_SRIO01000011.1"/>
</dbReference>
<reference evidence="5 6" key="1">
    <citation type="journal article" date="2019" name="ISME J.">
        <title>Candidatus Macondimonas diazotrophica, a novel gammaproteobacterial genus dominating crude-oil-contaminated coastal sediments.</title>
        <authorList>
            <person name="Karthikeyan S."/>
            <person name="Konstantinidis K."/>
        </authorList>
    </citation>
    <scope>NUCLEOTIDE SEQUENCE [LARGE SCALE GENOMIC DNA]</scope>
    <source>
        <strain evidence="5 6">KTK01</strain>
    </source>
</reference>
<keyword evidence="2 3" id="KW-0040">ANK repeat</keyword>
<dbReference type="OrthoDB" id="9811849at2"/>
<dbReference type="SUPFAM" id="SSF52821">
    <property type="entry name" value="Rhodanese/Cell cycle control phosphatase"/>
    <property type="match status" value="1"/>
</dbReference>
<evidence type="ECO:0000256" key="1">
    <source>
        <dbReference type="ARBA" id="ARBA00022737"/>
    </source>
</evidence>